<proteinExistence type="inferred from homology"/>
<dbReference type="SMART" id="SM00382">
    <property type="entry name" value="AAA"/>
    <property type="match status" value="1"/>
</dbReference>
<dbReference type="InterPro" id="IPR050095">
    <property type="entry name" value="ECF_ABC_transporter_ATP-bd"/>
</dbReference>
<dbReference type="PANTHER" id="PTHR43553:SF24">
    <property type="entry name" value="ENERGY-COUPLING FACTOR TRANSPORTER ATP-BINDING PROTEIN ECFA1"/>
    <property type="match status" value="1"/>
</dbReference>
<keyword evidence="3" id="KW-0813">Transport</keyword>
<dbReference type="Gene3D" id="3.40.50.300">
    <property type="entry name" value="P-loop containing nucleotide triphosphate hydrolases"/>
    <property type="match status" value="1"/>
</dbReference>
<comment type="function">
    <text evidence="9">Probably part of an ABC transporter complex. Responsible for energy coupling to the transport system.</text>
</comment>
<organism evidence="11 12">
    <name type="scientific">Methanolobus sediminis</name>
    <dbReference type="NCBI Taxonomy" id="3072978"/>
    <lineage>
        <taxon>Archaea</taxon>
        <taxon>Methanobacteriati</taxon>
        <taxon>Methanobacteriota</taxon>
        <taxon>Stenosarchaea group</taxon>
        <taxon>Methanomicrobia</taxon>
        <taxon>Methanosarcinales</taxon>
        <taxon>Methanosarcinaceae</taxon>
        <taxon>Methanolobus</taxon>
    </lineage>
</organism>
<evidence type="ECO:0000256" key="4">
    <source>
        <dbReference type="ARBA" id="ARBA00022475"/>
    </source>
</evidence>
<dbReference type="Proteomes" id="UP001182908">
    <property type="component" value="Chromosome"/>
</dbReference>
<dbReference type="NCBIfam" id="TIGR04520">
    <property type="entry name" value="ECF_ATPase_1"/>
    <property type="match status" value="1"/>
</dbReference>
<dbReference type="InterPro" id="IPR017871">
    <property type="entry name" value="ABC_transporter-like_CS"/>
</dbReference>
<keyword evidence="5" id="KW-0547">Nucleotide-binding</keyword>
<dbReference type="InterPro" id="IPR030947">
    <property type="entry name" value="EcfA_1"/>
</dbReference>
<keyword evidence="12" id="KW-1185">Reference proteome</keyword>
<dbReference type="InterPro" id="IPR015856">
    <property type="entry name" value="ABC_transpr_CbiO/EcfA_su"/>
</dbReference>
<dbReference type="GO" id="GO:0042626">
    <property type="term" value="F:ATPase-coupled transmembrane transporter activity"/>
    <property type="evidence" value="ECO:0007669"/>
    <property type="project" value="TreeGrafter"/>
</dbReference>
<sequence>MIKIKNLSYHYPDGSSALDSITLNIRKGEFVAIAGKNGCGKSTLLRHINGLLQPSEGSVTVKGIDTSDRSKLQEIRRTAAMVFQDPQSQFIGMTVEDDIAFGPENLGLPSSEIKRRVSIALESVGMSAYRYNTPRTLSGGQKQKVALASVLAMEPEIILFDEVTSMLDSVSRMDMLSLIRQLHEAGTTIIYVTHLLEELVLADRLLLMKKGCITQDGNPRDIISKISSGSFGFDAPPIIELSKKLVDAGIIESSFLPLSKDELLEAICRLK</sequence>
<dbReference type="SUPFAM" id="SSF52540">
    <property type="entry name" value="P-loop containing nucleoside triphosphate hydrolases"/>
    <property type="match status" value="1"/>
</dbReference>
<dbReference type="InterPro" id="IPR027417">
    <property type="entry name" value="P-loop_NTPase"/>
</dbReference>
<dbReference type="PROSITE" id="PS50893">
    <property type="entry name" value="ABC_TRANSPORTER_2"/>
    <property type="match status" value="1"/>
</dbReference>
<protein>
    <submittedName>
        <fullName evidence="11">Energy-coupling factor transporter ATPase</fullName>
    </submittedName>
</protein>
<dbReference type="Pfam" id="PF00005">
    <property type="entry name" value="ABC_tran"/>
    <property type="match status" value="1"/>
</dbReference>
<evidence type="ECO:0000256" key="1">
    <source>
        <dbReference type="ARBA" id="ARBA00004202"/>
    </source>
</evidence>
<evidence type="ECO:0000256" key="8">
    <source>
        <dbReference type="ARBA" id="ARBA00023136"/>
    </source>
</evidence>
<reference evidence="11 12" key="1">
    <citation type="submission" date="2023-08" db="EMBL/GenBank/DDBJ databases">
        <title>Methanolobus mangrovi sp. nov. and Methanolobus sediminis sp. nov, two novel methylotrophic methanogens isolated from mangrove sediments in China.</title>
        <authorList>
            <person name="Zhou J."/>
        </authorList>
    </citation>
    <scope>NUCLEOTIDE SEQUENCE [LARGE SCALE GENOMIC DNA]</scope>
    <source>
        <strain evidence="11 12">FTZ6</strain>
    </source>
</reference>
<dbReference type="EMBL" id="CP133592">
    <property type="protein sequence ID" value="WMW23988.1"/>
    <property type="molecule type" value="Genomic_DNA"/>
</dbReference>
<evidence type="ECO:0000256" key="9">
    <source>
        <dbReference type="ARBA" id="ARBA00025157"/>
    </source>
</evidence>
<evidence type="ECO:0000256" key="2">
    <source>
        <dbReference type="ARBA" id="ARBA00005417"/>
    </source>
</evidence>
<keyword evidence="6" id="KW-0067">ATP-binding</keyword>
<dbReference type="AlphaFoldDB" id="A0AA51UIY9"/>
<dbReference type="PANTHER" id="PTHR43553">
    <property type="entry name" value="HEAVY METAL TRANSPORTER"/>
    <property type="match status" value="1"/>
</dbReference>
<evidence type="ECO:0000256" key="7">
    <source>
        <dbReference type="ARBA" id="ARBA00022967"/>
    </source>
</evidence>
<dbReference type="InterPro" id="IPR003593">
    <property type="entry name" value="AAA+_ATPase"/>
</dbReference>
<dbReference type="KEGG" id="mseb:RE474_07715"/>
<dbReference type="GO" id="GO:0043190">
    <property type="term" value="C:ATP-binding cassette (ABC) transporter complex"/>
    <property type="evidence" value="ECO:0007669"/>
    <property type="project" value="TreeGrafter"/>
</dbReference>
<evidence type="ECO:0000313" key="12">
    <source>
        <dbReference type="Proteomes" id="UP001182908"/>
    </source>
</evidence>
<keyword evidence="8" id="KW-0472">Membrane</keyword>
<dbReference type="CDD" id="cd03225">
    <property type="entry name" value="ABC_cobalt_CbiO_domain1"/>
    <property type="match status" value="1"/>
</dbReference>
<dbReference type="InterPro" id="IPR003439">
    <property type="entry name" value="ABC_transporter-like_ATP-bd"/>
</dbReference>
<feature type="domain" description="ABC transporter" evidence="10">
    <location>
        <begin position="2"/>
        <end position="235"/>
    </location>
</feature>
<dbReference type="GeneID" id="84232594"/>
<dbReference type="FunFam" id="3.40.50.300:FF:000224">
    <property type="entry name" value="Energy-coupling factor transporter ATP-binding protein EcfA"/>
    <property type="match status" value="1"/>
</dbReference>
<comment type="subcellular location">
    <subcellularLocation>
        <location evidence="1">Cell membrane</location>
        <topology evidence="1">Peripheral membrane protein</topology>
    </subcellularLocation>
</comment>
<evidence type="ECO:0000256" key="5">
    <source>
        <dbReference type="ARBA" id="ARBA00022741"/>
    </source>
</evidence>
<dbReference type="GO" id="GO:0005524">
    <property type="term" value="F:ATP binding"/>
    <property type="evidence" value="ECO:0007669"/>
    <property type="project" value="UniProtKB-KW"/>
</dbReference>
<gene>
    <name evidence="11" type="ORF">RE474_07715</name>
</gene>
<comment type="similarity">
    <text evidence="2">Belongs to the ABC transporter superfamily.</text>
</comment>
<evidence type="ECO:0000256" key="6">
    <source>
        <dbReference type="ARBA" id="ARBA00022840"/>
    </source>
</evidence>
<dbReference type="GO" id="GO:0016887">
    <property type="term" value="F:ATP hydrolysis activity"/>
    <property type="evidence" value="ECO:0007669"/>
    <property type="project" value="InterPro"/>
</dbReference>
<dbReference type="PROSITE" id="PS00211">
    <property type="entry name" value="ABC_TRANSPORTER_1"/>
    <property type="match status" value="1"/>
</dbReference>
<evidence type="ECO:0000256" key="3">
    <source>
        <dbReference type="ARBA" id="ARBA00022448"/>
    </source>
</evidence>
<evidence type="ECO:0000259" key="10">
    <source>
        <dbReference type="PROSITE" id="PS50893"/>
    </source>
</evidence>
<accession>A0AA51UIY9</accession>
<dbReference type="RefSeq" id="WP_309309806.1">
    <property type="nucleotide sequence ID" value="NZ_CP133592.1"/>
</dbReference>
<evidence type="ECO:0000313" key="11">
    <source>
        <dbReference type="EMBL" id="WMW23988.1"/>
    </source>
</evidence>
<keyword evidence="4" id="KW-1003">Cell membrane</keyword>
<name>A0AA51UIY9_9EURY</name>
<keyword evidence="7" id="KW-1278">Translocase</keyword>